<dbReference type="SUPFAM" id="SSF100950">
    <property type="entry name" value="NagB/RpiA/CoA transferase-like"/>
    <property type="match status" value="2"/>
</dbReference>
<evidence type="ECO:0000313" key="4">
    <source>
        <dbReference type="EMBL" id="RJP73038.1"/>
    </source>
</evidence>
<dbReference type="PANTHER" id="PTHR21432">
    <property type="entry name" value="ACETYL-COA HYDROLASE-RELATED"/>
    <property type="match status" value="1"/>
</dbReference>
<accession>A0A419F3L0</accession>
<evidence type="ECO:0000256" key="2">
    <source>
        <dbReference type="ARBA" id="ARBA00022679"/>
    </source>
</evidence>
<evidence type="ECO:0000259" key="3">
    <source>
        <dbReference type="PROSITE" id="PS51186"/>
    </source>
</evidence>
<comment type="similarity">
    <text evidence="1">Belongs to the acetyl-CoA hydrolase/transferase family.</text>
</comment>
<dbReference type="PROSITE" id="PS51186">
    <property type="entry name" value="GNAT"/>
    <property type="match status" value="1"/>
</dbReference>
<dbReference type="Pfam" id="PF13336">
    <property type="entry name" value="AcetylCoA_hyd_C"/>
    <property type="match status" value="1"/>
</dbReference>
<dbReference type="Pfam" id="PF02550">
    <property type="entry name" value="AcetylCoA_hydro"/>
    <property type="match status" value="1"/>
</dbReference>
<dbReference type="GO" id="GO:0006083">
    <property type="term" value="P:acetate metabolic process"/>
    <property type="evidence" value="ECO:0007669"/>
    <property type="project" value="InterPro"/>
</dbReference>
<dbReference type="Gene3D" id="3.40.630.30">
    <property type="match status" value="1"/>
</dbReference>
<dbReference type="Proteomes" id="UP000285961">
    <property type="component" value="Unassembled WGS sequence"/>
</dbReference>
<dbReference type="InterPro" id="IPR046433">
    <property type="entry name" value="ActCoA_hydro"/>
</dbReference>
<dbReference type="Gene3D" id="3.30.750.70">
    <property type="entry name" value="4-hydroxybutyrate coenzyme like domains"/>
    <property type="match status" value="1"/>
</dbReference>
<evidence type="ECO:0000313" key="5">
    <source>
        <dbReference type="Proteomes" id="UP000285961"/>
    </source>
</evidence>
<dbReference type="Pfam" id="PF00583">
    <property type="entry name" value="Acetyltransf_1"/>
    <property type="match status" value="1"/>
</dbReference>
<dbReference type="CDD" id="cd04301">
    <property type="entry name" value="NAT_SF"/>
    <property type="match status" value="1"/>
</dbReference>
<dbReference type="Gene3D" id="3.40.1080.10">
    <property type="entry name" value="Glutaconate Coenzyme A-transferase"/>
    <property type="match status" value="1"/>
</dbReference>
<dbReference type="InterPro" id="IPR000182">
    <property type="entry name" value="GNAT_dom"/>
</dbReference>
<sequence>MNEEPKINYDPNWQQTYRSMVATPEQAVSHIRPGQRVFVGTGCAQPQVLVRALAARSGELADTEIVHLLTFGEAPYAHKELVEHFRVNSFFIAENVRGIIQEGLGDYTPIFLSDIPRLFSSGRLPLDAALIQVTPPDERGFCSLGISVDIVKSAAENAGLVIAQVNPQMPRTLGDSYLHVHDLDVLVPAEEPLFEIRPLEPTEVTRRIGENVAALVENGSTIELGIGRIPQAVLEFLKDKRELGIHTEMFSDAIIELVESGVITGSRKSTDRGKIVASFCMGSRKLYDYIDNNPLFSFHPTEYVNDPFVIGQQQKMVAINVALEVDLTGQVCADSLGTKFFSGIGGQVDFNRGAARAPGGKAIIALPSTAQNGAVSRVVAHLSKGAGVVTTRGDVHYVVTEYGIAYLHGKSVQERALALISIAHPNYRADLLKEAINAKYVRPELADDLADVDGKMLLGPQELKTSLLLDDGGQINFRPIHPTDEPRVRDLFYAMSQQDTYYRYMAYRKRIPEKQIQDFVYIDQRSDVAIVGTVPEAHGEEIIALGRYYLHPHSNRAELALVVRDKWQKRGIGTFLLNYLINIARRNGISGFAAEVLRENKPAQILLQKTGLKMHSTLSEGVYTFELDFA</sequence>
<comment type="caution">
    <text evidence="4">The sequence shown here is derived from an EMBL/GenBank/DDBJ whole genome shotgun (WGS) entry which is preliminary data.</text>
</comment>
<dbReference type="InterPro" id="IPR026888">
    <property type="entry name" value="AcetylCoA_hyd_C"/>
</dbReference>
<dbReference type="InterPro" id="IPR016181">
    <property type="entry name" value="Acyl_CoA_acyltransferase"/>
</dbReference>
<organism evidence="4 5">
    <name type="scientific">Candidatus Abyssobacteria bacterium SURF_17</name>
    <dbReference type="NCBI Taxonomy" id="2093361"/>
    <lineage>
        <taxon>Bacteria</taxon>
        <taxon>Pseudomonadati</taxon>
        <taxon>Candidatus Hydrogenedentota</taxon>
        <taxon>Candidatus Abyssobacteria</taxon>
    </lineage>
</organism>
<dbReference type="EMBL" id="QZKI01000034">
    <property type="protein sequence ID" value="RJP73038.1"/>
    <property type="molecule type" value="Genomic_DNA"/>
</dbReference>
<evidence type="ECO:0000256" key="1">
    <source>
        <dbReference type="ARBA" id="ARBA00009632"/>
    </source>
</evidence>
<dbReference type="GO" id="GO:0016747">
    <property type="term" value="F:acyltransferase activity, transferring groups other than amino-acyl groups"/>
    <property type="evidence" value="ECO:0007669"/>
    <property type="project" value="InterPro"/>
</dbReference>
<dbReference type="InterPro" id="IPR038460">
    <property type="entry name" value="AcetylCoA_hyd_C_sf"/>
</dbReference>
<name>A0A419F3L0_9BACT</name>
<reference evidence="4 5" key="1">
    <citation type="journal article" date="2017" name="ISME J.">
        <title>Energy and carbon metabolisms in a deep terrestrial subsurface fluid microbial community.</title>
        <authorList>
            <person name="Momper L."/>
            <person name="Jungbluth S.P."/>
            <person name="Lee M.D."/>
            <person name="Amend J.P."/>
        </authorList>
    </citation>
    <scope>NUCLEOTIDE SEQUENCE [LARGE SCALE GENOMIC DNA]</scope>
    <source>
        <strain evidence="4">SURF_17</strain>
    </source>
</reference>
<dbReference type="AlphaFoldDB" id="A0A419F3L0"/>
<feature type="domain" description="N-acetyltransferase" evidence="3">
    <location>
        <begin position="475"/>
        <end position="630"/>
    </location>
</feature>
<gene>
    <name evidence="4" type="ORF">C4532_05075</name>
</gene>
<proteinExistence type="inferred from homology"/>
<dbReference type="PANTHER" id="PTHR21432:SF20">
    <property type="entry name" value="ACETYL-COA HYDROLASE"/>
    <property type="match status" value="1"/>
</dbReference>
<keyword evidence="2 4" id="KW-0808">Transferase</keyword>
<dbReference type="InterPro" id="IPR037171">
    <property type="entry name" value="NagB/RpiA_transferase-like"/>
</dbReference>
<dbReference type="Gene3D" id="3.40.1080.20">
    <property type="entry name" value="Acetyl-CoA hydrolase/transferase C-terminal domain"/>
    <property type="match status" value="1"/>
</dbReference>
<dbReference type="GO" id="GO:0008775">
    <property type="term" value="F:acetate CoA-transferase activity"/>
    <property type="evidence" value="ECO:0007669"/>
    <property type="project" value="InterPro"/>
</dbReference>
<dbReference type="SUPFAM" id="SSF55729">
    <property type="entry name" value="Acyl-CoA N-acyltransferases (Nat)"/>
    <property type="match status" value="1"/>
</dbReference>
<protein>
    <submittedName>
        <fullName evidence="4">GNAT family N-acetyltransferase</fullName>
    </submittedName>
</protein>
<dbReference type="InterPro" id="IPR003702">
    <property type="entry name" value="ActCoA_hydro_N"/>
</dbReference>